<evidence type="ECO:0000256" key="2">
    <source>
        <dbReference type="ARBA" id="ARBA00009881"/>
    </source>
</evidence>
<dbReference type="STRING" id="1173061.A0A0J9XB61"/>
<dbReference type="PANTHER" id="PTHR42747:SF3">
    <property type="entry name" value="NITRONATE MONOOXYGENASE-RELATED"/>
    <property type="match status" value="1"/>
</dbReference>
<accession>A0A0J9XB61</accession>
<comment type="cofactor">
    <cofactor evidence="1">
        <name>FMN</name>
        <dbReference type="ChEBI" id="CHEBI:58210"/>
    </cofactor>
</comment>
<dbReference type="InterPro" id="IPR004136">
    <property type="entry name" value="NMO"/>
</dbReference>
<dbReference type="Gene3D" id="3.20.20.70">
    <property type="entry name" value="Aldolase class I"/>
    <property type="match status" value="1"/>
</dbReference>
<evidence type="ECO:0000256" key="6">
    <source>
        <dbReference type="ARBA" id="ARBA00023033"/>
    </source>
</evidence>
<protein>
    <submittedName>
        <fullName evidence="7">Uncharacterized protein</fullName>
    </submittedName>
</protein>
<keyword evidence="6" id="KW-0503">Monooxygenase</keyword>
<dbReference type="OrthoDB" id="10265891at2759"/>
<comment type="caution">
    <text evidence="7">The sequence shown here is derived from an EMBL/GenBank/DDBJ whole genome shotgun (WGS) entry which is preliminary data.</text>
</comment>
<dbReference type="InterPro" id="IPR013785">
    <property type="entry name" value="Aldolase_TIM"/>
</dbReference>
<evidence type="ECO:0000256" key="4">
    <source>
        <dbReference type="ARBA" id="ARBA00022643"/>
    </source>
</evidence>
<dbReference type="SUPFAM" id="SSF51412">
    <property type="entry name" value="Inosine monophosphate dehydrogenase (IMPDH)"/>
    <property type="match status" value="1"/>
</dbReference>
<dbReference type="AlphaFoldDB" id="A0A0J9XB61"/>
<gene>
    <name evidence="7" type="ORF">BN980_GECA08s00450g</name>
</gene>
<dbReference type="CDD" id="cd04730">
    <property type="entry name" value="NPD_like"/>
    <property type="match status" value="1"/>
</dbReference>
<dbReference type="EMBL" id="CCBN010000008">
    <property type="protein sequence ID" value="CDO54519.1"/>
    <property type="molecule type" value="Genomic_DNA"/>
</dbReference>
<evidence type="ECO:0000256" key="5">
    <source>
        <dbReference type="ARBA" id="ARBA00023002"/>
    </source>
</evidence>
<organism evidence="7 8">
    <name type="scientific">Geotrichum candidum</name>
    <name type="common">Oospora lactis</name>
    <name type="synonym">Dipodascus geotrichum</name>
    <dbReference type="NCBI Taxonomy" id="1173061"/>
    <lineage>
        <taxon>Eukaryota</taxon>
        <taxon>Fungi</taxon>
        <taxon>Dikarya</taxon>
        <taxon>Ascomycota</taxon>
        <taxon>Saccharomycotina</taxon>
        <taxon>Dipodascomycetes</taxon>
        <taxon>Dipodascales</taxon>
        <taxon>Dipodascaceae</taxon>
        <taxon>Geotrichum</taxon>
    </lineage>
</organism>
<name>A0A0J9XB61_GEOCN</name>
<evidence type="ECO:0000256" key="1">
    <source>
        <dbReference type="ARBA" id="ARBA00001917"/>
    </source>
</evidence>
<dbReference type="PANTHER" id="PTHR42747">
    <property type="entry name" value="NITRONATE MONOOXYGENASE-RELATED"/>
    <property type="match status" value="1"/>
</dbReference>
<keyword evidence="8" id="KW-1185">Reference proteome</keyword>
<reference evidence="7" key="1">
    <citation type="submission" date="2014-03" db="EMBL/GenBank/DDBJ databases">
        <authorList>
            <person name="Casaregola S."/>
        </authorList>
    </citation>
    <scope>NUCLEOTIDE SEQUENCE [LARGE SCALE GENOMIC DNA]</scope>
    <source>
        <strain evidence="7">CLIB 918</strain>
    </source>
</reference>
<keyword evidence="5" id="KW-0560">Oxidoreductase</keyword>
<evidence type="ECO:0000256" key="3">
    <source>
        <dbReference type="ARBA" id="ARBA00022630"/>
    </source>
</evidence>
<dbReference type="Proteomes" id="UP000242525">
    <property type="component" value="Unassembled WGS sequence"/>
</dbReference>
<comment type="similarity">
    <text evidence="2">Belongs to the nitronate monooxygenase family. NMO class I subfamily.</text>
</comment>
<evidence type="ECO:0000313" key="7">
    <source>
        <dbReference type="EMBL" id="CDO54519.1"/>
    </source>
</evidence>
<sequence>MASCKKFVTTFGVKHPIIQAPMAGASTPEIASSVVNAGAIGSLPLAGIKYDQPEKLHSILTKYKSLVAPGTDYRNVNLNFFCYDLPNVNKKDVNRAWIRHIQKYFLPFGIASDSYTDTLRDTYDSFARIEEFPEYLEAIIEFQPKIISFHFGIPPARVLERLRSAGIKLFISITNVNELKQVLAAGFDGIILQGYNAGGHRGSFTRNHLTDSKLDTRILTEEVLEYLKLTGTGGDNLFVIPAGSISTGKQIAGYLRIPGVSATQLGSVFLPTPESSVPQYHKDLLTSNPNGFETIMTPYCTGRAARAFKTPFMVKLYKDSINLEIPDYPLPADVFRGLNAELVQKIGRYDYNMYLVGAGHTNLRADPVDVVINRLITECQVVLGK</sequence>
<keyword evidence="4" id="KW-0288">FMN</keyword>
<dbReference type="GO" id="GO:0018580">
    <property type="term" value="F:nitronate monooxygenase activity"/>
    <property type="evidence" value="ECO:0007669"/>
    <property type="project" value="InterPro"/>
</dbReference>
<evidence type="ECO:0000313" key="8">
    <source>
        <dbReference type="Proteomes" id="UP000242525"/>
    </source>
</evidence>
<keyword evidence="3" id="KW-0285">Flavoprotein</keyword>
<proteinExistence type="inferred from homology"/>
<dbReference type="Pfam" id="PF03060">
    <property type="entry name" value="NMO"/>
    <property type="match status" value="1"/>
</dbReference>